<feature type="compositionally biased region" description="Polar residues" evidence="2">
    <location>
        <begin position="280"/>
        <end position="290"/>
    </location>
</feature>
<dbReference type="GeneID" id="43599879"/>
<dbReference type="Proteomes" id="UP000254866">
    <property type="component" value="Unassembled WGS sequence"/>
</dbReference>
<evidence type="ECO:0000256" key="2">
    <source>
        <dbReference type="SAM" id="MobiDB-lite"/>
    </source>
</evidence>
<feature type="region of interest" description="Disordered" evidence="2">
    <location>
        <begin position="203"/>
        <end position="246"/>
    </location>
</feature>
<feature type="region of interest" description="Disordered" evidence="2">
    <location>
        <begin position="273"/>
        <end position="393"/>
    </location>
</feature>
<dbReference type="STRING" id="2656787.A0A370TIB7"/>
<feature type="compositionally biased region" description="Acidic residues" evidence="2">
    <location>
        <begin position="334"/>
        <end position="345"/>
    </location>
</feature>
<feature type="compositionally biased region" description="Low complexity" evidence="2">
    <location>
        <begin position="78"/>
        <end position="91"/>
    </location>
</feature>
<feature type="compositionally biased region" description="Acidic residues" evidence="2">
    <location>
        <begin position="46"/>
        <end position="56"/>
    </location>
</feature>
<dbReference type="AlphaFoldDB" id="A0A370TIB7"/>
<accession>A0A370TIB7</accession>
<dbReference type="OrthoDB" id="78088at2759"/>
<feature type="compositionally biased region" description="Polar residues" evidence="2">
    <location>
        <begin position="367"/>
        <end position="393"/>
    </location>
</feature>
<feature type="region of interest" description="Disordered" evidence="2">
    <location>
        <begin position="1"/>
        <end position="189"/>
    </location>
</feature>
<dbReference type="InterPro" id="IPR022771">
    <property type="entry name" value="WAPL_C"/>
</dbReference>
<dbReference type="EMBL" id="NPIC01000006">
    <property type="protein sequence ID" value="RDL35099.1"/>
    <property type="molecule type" value="Genomic_DNA"/>
</dbReference>
<name>A0A370TIB7_9HELO</name>
<feature type="domain" description="Wings apart-like protein C-terminal" evidence="3">
    <location>
        <begin position="458"/>
        <end position="801"/>
    </location>
</feature>
<evidence type="ECO:0000313" key="5">
    <source>
        <dbReference type="Proteomes" id="UP000254866"/>
    </source>
</evidence>
<dbReference type="InterPro" id="IPR039874">
    <property type="entry name" value="WAPL"/>
</dbReference>
<proteinExistence type="inferred from homology"/>
<feature type="compositionally biased region" description="Basic and acidic residues" evidence="2">
    <location>
        <begin position="133"/>
        <end position="145"/>
    </location>
</feature>
<evidence type="ECO:0000259" key="3">
    <source>
        <dbReference type="Pfam" id="PF07814"/>
    </source>
</evidence>
<evidence type="ECO:0000256" key="1">
    <source>
        <dbReference type="ARBA" id="ARBA00006854"/>
    </source>
</evidence>
<organism evidence="4 5">
    <name type="scientific">Venustampulla echinocandica</name>
    <dbReference type="NCBI Taxonomy" id="2656787"/>
    <lineage>
        <taxon>Eukaryota</taxon>
        <taxon>Fungi</taxon>
        <taxon>Dikarya</taxon>
        <taxon>Ascomycota</taxon>
        <taxon>Pezizomycotina</taxon>
        <taxon>Leotiomycetes</taxon>
        <taxon>Helotiales</taxon>
        <taxon>Pleuroascaceae</taxon>
        <taxon>Venustampulla</taxon>
    </lineage>
</organism>
<dbReference type="RefSeq" id="XP_031867922.1">
    <property type="nucleotide sequence ID" value="XM_032015653.1"/>
</dbReference>
<feature type="compositionally biased region" description="Polar residues" evidence="2">
    <location>
        <begin position="220"/>
        <end position="235"/>
    </location>
</feature>
<feature type="region of interest" description="Disordered" evidence="2">
    <location>
        <begin position="417"/>
        <end position="452"/>
    </location>
</feature>
<dbReference type="Gene3D" id="1.25.10.10">
    <property type="entry name" value="Leucine-rich Repeat Variant"/>
    <property type="match status" value="2"/>
</dbReference>
<gene>
    <name evidence="4" type="ORF">BP5553_07030</name>
</gene>
<dbReference type="PANTHER" id="PTHR22100:SF13">
    <property type="entry name" value="WINGS APART-LIKE PROTEIN HOMOLOG"/>
    <property type="match status" value="1"/>
</dbReference>
<dbReference type="PANTHER" id="PTHR22100">
    <property type="entry name" value="WINGS APART-LIKE PROTEIN HOMOLOG"/>
    <property type="match status" value="1"/>
</dbReference>
<sequence>MATVYGDGVRRKKIATYGKTARKRIPEFNFSSASQKSQSQTQTPEVEVELEAETESEVTAPLAKRPTHSPNVNGFHQRPSSRTPSSASPVRGGDIFDVPSSDEEVFPTPRKLAPKVSKKTTVDRLPKNANPKEVPEVRAENMEGRKRAKLSPARKAPLKPPLKAPSTKATTSKPLPRSPAANIDNKSPETLFVSTVVARPKLKADQAQSKAPRAPPMVSISPSKKLQSGTPSPQLSDVDMMDMDPDSKYMSPKGLLMWKGLLNSVDANEEGDAMDISVEPVQSSRSQLKASVTYEHRKSPSKLGGISKPQQSPRHKLPRRRLIDSLVEQSRDQDDTDEDDSEENTSESMPDVSPSLAPPSTLEDVPMSQSLATATQDQPDLPPSSQNSQTTGPKITYSRQRSMLAEADLMQQLALDMPTPPVQGSQGRRPRRGEIPKLPLPLSFQEDDEDGEGTGAAIRSVHELRQAGANSRFLDEVEDFLDRVGSPNATKPSTRRSGLLDIACKLKDKNFTRQFRANNVEQRLFVHLGQETDVIAGYLMVSMLVTVLVDGSVPPFVAQLRRQGIARLLIRLLDVQSGIVAVAKERKSNMSKIGQKLLSEHHEYMLQLPIWEDLQPQILSPQTIALKCLEIMVRQTREAGHEGDVFSKELTTKIFAILKSAPEDSSWDLPRSQQAIDFHLALSALESHSIRARTVRDESIWITDYLPIIADALEVGLTRPVDGFGVLQLLLLRLTLNVTNNNPKASDVFAREVLMSAMGQAIVAKFKMIFRFLTEEDFSVAVDHLILVLGVMINFAEWSSAARESLQNLQGDTSDPLDSMIQTFIDNQERTSMAESVEESQKNVAFGYFSVLLGYLSLLPAISQRIENRQRNTPRLLVASIEEFIGHHKAVDLIAADQEGYNPQTGLTQRLESLVDKLRML</sequence>
<evidence type="ECO:0000313" key="4">
    <source>
        <dbReference type="EMBL" id="RDL35099.1"/>
    </source>
</evidence>
<feature type="compositionally biased region" description="Low complexity" evidence="2">
    <location>
        <begin position="31"/>
        <end position="45"/>
    </location>
</feature>
<keyword evidence="5" id="KW-1185">Reference proteome</keyword>
<reference evidence="4 5" key="1">
    <citation type="journal article" date="2018" name="IMA Fungus">
        <title>IMA Genome-F 9: Draft genome sequence of Annulohypoxylon stygium, Aspergillus mulundensis, Berkeleyomyces basicola (syn. Thielaviopsis basicola), Ceratocystis smalleyi, two Cercospora beticola strains, Coleophoma cylindrospora, Fusarium fracticaudum, Phialophora cf. hyalina, and Morchella septimelata.</title>
        <authorList>
            <person name="Wingfield B.D."/>
            <person name="Bills G.F."/>
            <person name="Dong Y."/>
            <person name="Huang W."/>
            <person name="Nel W.J."/>
            <person name="Swalarsk-Parry B.S."/>
            <person name="Vaghefi N."/>
            <person name="Wilken P.M."/>
            <person name="An Z."/>
            <person name="de Beer Z.W."/>
            <person name="De Vos L."/>
            <person name="Chen L."/>
            <person name="Duong T.A."/>
            <person name="Gao Y."/>
            <person name="Hammerbacher A."/>
            <person name="Kikkert J.R."/>
            <person name="Li Y."/>
            <person name="Li H."/>
            <person name="Li K."/>
            <person name="Li Q."/>
            <person name="Liu X."/>
            <person name="Ma X."/>
            <person name="Naidoo K."/>
            <person name="Pethybridge S.J."/>
            <person name="Sun J."/>
            <person name="Steenkamp E.T."/>
            <person name="van der Nest M.A."/>
            <person name="van Wyk S."/>
            <person name="Wingfield M.J."/>
            <person name="Xiong C."/>
            <person name="Yue Q."/>
            <person name="Zhang X."/>
        </authorList>
    </citation>
    <scope>NUCLEOTIDE SEQUENCE [LARGE SCALE GENOMIC DNA]</scope>
    <source>
        <strain evidence="4 5">BP 5553</strain>
    </source>
</reference>
<dbReference type="InterPro" id="IPR011989">
    <property type="entry name" value="ARM-like"/>
</dbReference>
<comment type="caution">
    <text evidence="4">The sequence shown here is derived from an EMBL/GenBank/DDBJ whole genome shotgun (WGS) entry which is preliminary data.</text>
</comment>
<protein>
    <recommendedName>
        <fullName evidence="3">Wings apart-like protein C-terminal domain-containing protein</fullName>
    </recommendedName>
</protein>
<dbReference type="Pfam" id="PF07814">
    <property type="entry name" value="WAPL"/>
    <property type="match status" value="1"/>
</dbReference>
<comment type="similarity">
    <text evidence="1">Belongs to the WAPL family.</text>
</comment>